<dbReference type="Gene3D" id="3.80.10.10">
    <property type="entry name" value="Ribonuclease Inhibitor"/>
    <property type="match status" value="1"/>
</dbReference>
<evidence type="ECO:0000256" key="4">
    <source>
        <dbReference type="ARBA" id="ARBA00022989"/>
    </source>
</evidence>
<dbReference type="Gene3D" id="3.40.50.10140">
    <property type="entry name" value="Toll/interleukin-1 receptor homology (TIR) domain"/>
    <property type="match status" value="1"/>
</dbReference>
<comment type="caution">
    <text evidence="9">The sequence shown here is derived from an EMBL/GenBank/DDBJ whole genome shotgun (WGS) entry which is preliminary data.</text>
</comment>
<evidence type="ECO:0000256" key="7">
    <source>
        <dbReference type="SAM" id="SignalP"/>
    </source>
</evidence>
<organism evidence="9 10">
    <name type="scientific">Mizuhopecten yessoensis</name>
    <name type="common">Japanese scallop</name>
    <name type="synonym">Patinopecten yessoensis</name>
    <dbReference type="NCBI Taxonomy" id="6573"/>
    <lineage>
        <taxon>Eukaryota</taxon>
        <taxon>Metazoa</taxon>
        <taxon>Spiralia</taxon>
        <taxon>Lophotrochozoa</taxon>
        <taxon>Mollusca</taxon>
        <taxon>Bivalvia</taxon>
        <taxon>Autobranchia</taxon>
        <taxon>Pteriomorphia</taxon>
        <taxon>Pectinida</taxon>
        <taxon>Pectinoidea</taxon>
        <taxon>Pectinidae</taxon>
        <taxon>Mizuhopecten</taxon>
    </lineage>
</organism>
<dbReference type="Proteomes" id="UP000242188">
    <property type="component" value="Unassembled WGS sequence"/>
</dbReference>
<dbReference type="OrthoDB" id="1421090at2759"/>
<evidence type="ECO:0000256" key="2">
    <source>
        <dbReference type="ARBA" id="ARBA00022692"/>
    </source>
</evidence>
<evidence type="ECO:0000313" key="9">
    <source>
        <dbReference type="EMBL" id="OWF41257.1"/>
    </source>
</evidence>
<name>A0A210PXP8_MIZYE</name>
<keyword evidence="4 6" id="KW-1133">Transmembrane helix</keyword>
<dbReference type="InterPro" id="IPR000157">
    <property type="entry name" value="TIR_dom"/>
</dbReference>
<feature type="signal peptide" evidence="7">
    <location>
        <begin position="1"/>
        <end position="22"/>
    </location>
</feature>
<keyword evidence="3 7" id="KW-0732">Signal</keyword>
<dbReference type="GO" id="GO:0038023">
    <property type="term" value="F:signaling receptor activity"/>
    <property type="evidence" value="ECO:0007669"/>
    <property type="project" value="TreeGrafter"/>
</dbReference>
<accession>A0A210PXP8</accession>
<feature type="domain" description="TIR" evidence="8">
    <location>
        <begin position="437"/>
        <end position="573"/>
    </location>
</feature>
<proteinExistence type="predicted"/>
<evidence type="ECO:0000256" key="6">
    <source>
        <dbReference type="SAM" id="Phobius"/>
    </source>
</evidence>
<evidence type="ECO:0000256" key="3">
    <source>
        <dbReference type="ARBA" id="ARBA00022729"/>
    </source>
</evidence>
<reference evidence="9 10" key="1">
    <citation type="journal article" date="2017" name="Nat. Ecol. Evol.">
        <title>Scallop genome provides insights into evolution of bilaterian karyotype and development.</title>
        <authorList>
            <person name="Wang S."/>
            <person name="Zhang J."/>
            <person name="Jiao W."/>
            <person name="Li J."/>
            <person name="Xun X."/>
            <person name="Sun Y."/>
            <person name="Guo X."/>
            <person name="Huan P."/>
            <person name="Dong B."/>
            <person name="Zhang L."/>
            <person name="Hu X."/>
            <person name="Sun X."/>
            <person name="Wang J."/>
            <person name="Zhao C."/>
            <person name="Wang Y."/>
            <person name="Wang D."/>
            <person name="Huang X."/>
            <person name="Wang R."/>
            <person name="Lv J."/>
            <person name="Li Y."/>
            <person name="Zhang Z."/>
            <person name="Liu B."/>
            <person name="Lu W."/>
            <person name="Hui Y."/>
            <person name="Liang J."/>
            <person name="Zhou Z."/>
            <person name="Hou R."/>
            <person name="Li X."/>
            <person name="Liu Y."/>
            <person name="Li H."/>
            <person name="Ning X."/>
            <person name="Lin Y."/>
            <person name="Zhao L."/>
            <person name="Xing Q."/>
            <person name="Dou J."/>
            <person name="Li Y."/>
            <person name="Mao J."/>
            <person name="Guo H."/>
            <person name="Dou H."/>
            <person name="Li T."/>
            <person name="Mu C."/>
            <person name="Jiang W."/>
            <person name="Fu Q."/>
            <person name="Fu X."/>
            <person name="Miao Y."/>
            <person name="Liu J."/>
            <person name="Yu Q."/>
            <person name="Li R."/>
            <person name="Liao H."/>
            <person name="Li X."/>
            <person name="Kong Y."/>
            <person name="Jiang Z."/>
            <person name="Chourrout D."/>
            <person name="Li R."/>
            <person name="Bao Z."/>
        </authorList>
    </citation>
    <scope>NUCLEOTIDE SEQUENCE [LARGE SCALE GENOMIC DNA]</scope>
    <source>
        <strain evidence="9 10">PY_sf001</strain>
    </source>
</reference>
<dbReference type="SMART" id="SM00255">
    <property type="entry name" value="TIR"/>
    <property type="match status" value="1"/>
</dbReference>
<dbReference type="GO" id="GO:0005886">
    <property type="term" value="C:plasma membrane"/>
    <property type="evidence" value="ECO:0007669"/>
    <property type="project" value="TreeGrafter"/>
</dbReference>
<evidence type="ECO:0000313" key="10">
    <source>
        <dbReference type="Proteomes" id="UP000242188"/>
    </source>
</evidence>
<feature type="chain" id="PRO_5012939453" evidence="7">
    <location>
        <begin position="23"/>
        <end position="592"/>
    </location>
</feature>
<sequence length="592" mass="69179">MCLYMICLYTVLTLHTVIYVNSTEYNEKRKTLSPYQCTSVRHLHDSRVDLNCSIPDNTQWNFTVVQSWAEKHMVKQMQVYIKCGINGTVILRQPVKARGLFALYINSCKIGNFYKYDLSSKLELVPFTLKTMEVIDSIHVITCRELDILYTNLSDKVNSKYPCYIPPSLERYVERNVSVLVIRVKCHTNKNVRIRHYENIPIWNYKHLTYYEKSCSTKNKFKFTSKFLQKGSFPSLRILNFSRLHLDRIPEKLVKGNYSKDFPDLRLVDLSHNSLSNIYFGSFHGTREHFSINMSHNQIRVINSTVLTTLKSMYPGVIMLYDNPFSCRCDQYHFLQFLKYSSDPVVTQYHSLKTESCRTPLKYKGRLLGDIPLDRKCHPSDSYGNTNAVIIIPVASVICCISAIFICLFYRRWIVSFRYKRLQQKQKKSKSIRCDKIKYDAFISYSCKDESLVKIMCGRLEGPPYLLSLCLHNRHFEPGVPITDNIFEAVKTSRRTVVVLSEHFLASQWCLMEFRAANCKGLVDNKRHLVVILLDDLNKCLTPLPPDIELFLQTHTYLRATEYMFWEKLVSFLRNDVSNKDMGHSYNNSPEI</sequence>
<comment type="subcellular location">
    <subcellularLocation>
        <location evidence="1">Membrane</location>
        <topology evidence="1">Single-pass membrane protein</topology>
    </subcellularLocation>
</comment>
<gene>
    <name evidence="9" type="ORF">KP79_PYT21438</name>
</gene>
<dbReference type="InterPro" id="IPR035897">
    <property type="entry name" value="Toll_tir_struct_dom_sf"/>
</dbReference>
<dbReference type="PANTHER" id="PTHR24365">
    <property type="entry name" value="TOLL-LIKE RECEPTOR"/>
    <property type="match status" value="1"/>
</dbReference>
<keyword evidence="10" id="KW-1185">Reference proteome</keyword>
<evidence type="ECO:0000259" key="8">
    <source>
        <dbReference type="PROSITE" id="PS50104"/>
    </source>
</evidence>
<dbReference type="PRINTS" id="PR01537">
    <property type="entry name" value="INTRLKN1R1F"/>
</dbReference>
<dbReference type="SUPFAM" id="SSF52200">
    <property type="entry name" value="Toll/Interleukin receptor TIR domain"/>
    <property type="match status" value="1"/>
</dbReference>
<evidence type="ECO:0000256" key="5">
    <source>
        <dbReference type="ARBA" id="ARBA00023136"/>
    </source>
</evidence>
<dbReference type="PANTHER" id="PTHR24365:SF541">
    <property type="entry name" value="PROTEIN TOLL-RELATED"/>
    <property type="match status" value="1"/>
</dbReference>
<dbReference type="GO" id="GO:0007165">
    <property type="term" value="P:signal transduction"/>
    <property type="evidence" value="ECO:0007669"/>
    <property type="project" value="InterPro"/>
</dbReference>
<dbReference type="STRING" id="6573.A0A210PXP8"/>
<evidence type="ECO:0000256" key="1">
    <source>
        <dbReference type="ARBA" id="ARBA00004167"/>
    </source>
</evidence>
<dbReference type="InterPro" id="IPR032675">
    <property type="entry name" value="LRR_dom_sf"/>
</dbReference>
<protein>
    <submittedName>
        <fullName evidence="9">Toll-like receptor 2 type-1</fullName>
    </submittedName>
</protein>
<keyword evidence="5 6" id="KW-0472">Membrane</keyword>
<dbReference type="Pfam" id="PF13676">
    <property type="entry name" value="TIR_2"/>
    <property type="match status" value="1"/>
</dbReference>
<dbReference type="EMBL" id="NEDP02005415">
    <property type="protein sequence ID" value="OWF41257.1"/>
    <property type="molecule type" value="Genomic_DNA"/>
</dbReference>
<keyword evidence="2 6" id="KW-0812">Transmembrane</keyword>
<keyword evidence="9" id="KW-0675">Receptor</keyword>
<feature type="transmembrane region" description="Helical" evidence="6">
    <location>
        <begin position="388"/>
        <end position="410"/>
    </location>
</feature>
<dbReference type="SUPFAM" id="SSF52058">
    <property type="entry name" value="L domain-like"/>
    <property type="match status" value="1"/>
</dbReference>
<dbReference type="AlphaFoldDB" id="A0A210PXP8"/>
<dbReference type="PROSITE" id="PS50104">
    <property type="entry name" value="TIR"/>
    <property type="match status" value="1"/>
</dbReference>